<feature type="domain" description="HMG box" evidence="7">
    <location>
        <begin position="8"/>
        <end position="52"/>
    </location>
</feature>
<accession>T1L187</accession>
<reference evidence="9" key="1">
    <citation type="submission" date="2011-08" db="EMBL/GenBank/DDBJ databases">
        <authorList>
            <person name="Rombauts S."/>
        </authorList>
    </citation>
    <scope>NUCLEOTIDE SEQUENCE</scope>
    <source>
        <strain evidence="9">London</strain>
    </source>
</reference>
<dbReference type="GO" id="GO:0031490">
    <property type="term" value="F:chromatin DNA binding"/>
    <property type="evidence" value="ECO:0007669"/>
    <property type="project" value="TreeGrafter"/>
</dbReference>
<evidence type="ECO:0000256" key="3">
    <source>
        <dbReference type="ARBA" id="ARBA00022454"/>
    </source>
</evidence>
<dbReference type="InterPro" id="IPR051365">
    <property type="entry name" value="TOX_HMG-box_domain"/>
</dbReference>
<reference evidence="8" key="2">
    <citation type="submission" date="2015-06" db="UniProtKB">
        <authorList>
            <consortium name="EnsemblMetazoa"/>
        </authorList>
    </citation>
    <scope>IDENTIFICATION</scope>
</reference>
<evidence type="ECO:0000256" key="6">
    <source>
        <dbReference type="ARBA" id="ARBA00023242"/>
    </source>
</evidence>
<dbReference type="InterPro" id="IPR009071">
    <property type="entry name" value="HMG_box_dom"/>
</dbReference>
<dbReference type="GO" id="GO:0005694">
    <property type="term" value="C:chromosome"/>
    <property type="evidence" value="ECO:0007669"/>
    <property type="project" value="UniProtKB-SubCell"/>
</dbReference>
<dbReference type="Proteomes" id="UP000015104">
    <property type="component" value="Unassembled WGS sequence"/>
</dbReference>
<protein>
    <recommendedName>
        <fullName evidence="7">HMG box domain-containing protein</fullName>
    </recommendedName>
</protein>
<evidence type="ECO:0000259" key="7">
    <source>
        <dbReference type="Pfam" id="PF00505"/>
    </source>
</evidence>
<dbReference type="SUPFAM" id="SSF47095">
    <property type="entry name" value="HMG-box"/>
    <property type="match status" value="1"/>
</dbReference>
<evidence type="ECO:0000256" key="2">
    <source>
        <dbReference type="ARBA" id="ARBA00004286"/>
    </source>
</evidence>
<sequence>MHIVYENVQARIKEENKTASFGEISKIVASEWEALAIDEKAGYKRIAENAKNDQFKNIAMGNQFYNNYINTPDAWNSSTAPNYNSYCNQSHQLNPTSPINVSVLQGSEGTGSWSTSFNRYMEERMDDAIGVLQNRVYYLQIPVKAVPLALHL</sequence>
<dbReference type="AlphaFoldDB" id="T1L187"/>
<dbReference type="HOGENOM" id="CLU_1724644_0_0_1"/>
<evidence type="ECO:0000256" key="1">
    <source>
        <dbReference type="ARBA" id="ARBA00004123"/>
    </source>
</evidence>
<dbReference type="GO" id="GO:0005634">
    <property type="term" value="C:nucleus"/>
    <property type="evidence" value="ECO:0007669"/>
    <property type="project" value="UniProtKB-SubCell"/>
</dbReference>
<keyword evidence="9" id="KW-1185">Reference proteome</keyword>
<keyword evidence="5" id="KW-0238">DNA-binding</keyword>
<dbReference type="InterPro" id="IPR036910">
    <property type="entry name" value="HMG_box_dom_sf"/>
</dbReference>
<dbReference type="EnsemblMetazoa" id="tetur31g00870.1">
    <property type="protein sequence ID" value="tetur31g00870.1"/>
    <property type="gene ID" value="tetur31g00870"/>
</dbReference>
<dbReference type="GO" id="GO:0006357">
    <property type="term" value="P:regulation of transcription by RNA polymerase II"/>
    <property type="evidence" value="ECO:0007669"/>
    <property type="project" value="TreeGrafter"/>
</dbReference>
<evidence type="ECO:0000256" key="5">
    <source>
        <dbReference type="ARBA" id="ARBA00023125"/>
    </source>
</evidence>
<dbReference type="PANTHER" id="PTHR45781">
    <property type="entry name" value="AGAP000281-PA"/>
    <property type="match status" value="1"/>
</dbReference>
<dbReference type="Gene3D" id="1.10.30.10">
    <property type="entry name" value="High mobility group box domain"/>
    <property type="match status" value="1"/>
</dbReference>
<proteinExistence type="predicted"/>
<comment type="subcellular location">
    <subcellularLocation>
        <location evidence="2">Chromosome</location>
    </subcellularLocation>
    <subcellularLocation>
        <location evidence="1">Nucleus</location>
    </subcellularLocation>
</comment>
<dbReference type="EMBL" id="CAEY01000891">
    <property type="status" value="NOT_ANNOTATED_CDS"/>
    <property type="molecule type" value="Genomic_DNA"/>
</dbReference>
<dbReference type="STRING" id="32264.T1L187"/>
<evidence type="ECO:0000256" key="4">
    <source>
        <dbReference type="ARBA" id="ARBA00022553"/>
    </source>
</evidence>
<keyword evidence="4" id="KW-0597">Phosphoprotein</keyword>
<evidence type="ECO:0000313" key="8">
    <source>
        <dbReference type="EnsemblMetazoa" id="tetur31g00870.1"/>
    </source>
</evidence>
<keyword evidence="3" id="KW-0158">Chromosome</keyword>
<name>T1L187_TETUR</name>
<dbReference type="Pfam" id="PF00505">
    <property type="entry name" value="HMG_box"/>
    <property type="match status" value="1"/>
</dbReference>
<organism evidence="8 9">
    <name type="scientific">Tetranychus urticae</name>
    <name type="common">Two-spotted spider mite</name>
    <dbReference type="NCBI Taxonomy" id="32264"/>
    <lineage>
        <taxon>Eukaryota</taxon>
        <taxon>Metazoa</taxon>
        <taxon>Ecdysozoa</taxon>
        <taxon>Arthropoda</taxon>
        <taxon>Chelicerata</taxon>
        <taxon>Arachnida</taxon>
        <taxon>Acari</taxon>
        <taxon>Acariformes</taxon>
        <taxon>Trombidiformes</taxon>
        <taxon>Prostigmata</taxon>
        <taxon>Eleutherengona</taxon>
        <taxon>Raphignathae</taxon>
        <taxon>Tetranychoidea</taxon>
        <taxon>Tetranychidae</taxon>
        <taxon>Tetranychus</taxon>
    </lineage>
</organism>
<evidence type="ECO:0000313" key="9">
    <source>
        <dbReference type="Proteomes" id="UP000015104"/>
    </source>
</evidence>
<dbReference type="PANTHER" id="PTHR45781:SF2">
    <property type="entry name" value="TOX HIGH MOBILITY GROUP BOX FAMILY MEMBER 4"/>
    <property type="match status" value="1"/>
</dbReference>
<keyword evidence="6" id="KW-0539">Nucleus</keyword>